<dbReference type="EMBL" id="UGOD01000001">
    <property type="protein sequence ID" value="STX50319.1"/>
    <property type="molecule type" value="Genomic_DNA"/>
</dbReference>
<organism evidence="2 3">
    <name type="scientific">Legionella busanensis</name>
    <dbReference type="NCBI Taxonomy" id="190655"/>
    <lineage>
        <taxon>Bacteria</taxon>
        <taxon>Pseudomonadati</taxon>
        <taxon>Pseudomonadota</taxon>
        <taxon>Gammaproteobacteria</taxon>
        <taxon>Legionellales</taxon>
        <taxon>Legionellaceae</taxon>
        <taxon>Legionella</taxon>
    </lineage>
</organism>
<proteinExistence type="predicted"/>
<keyword evidence="1" id="KW-0472">Membrane</keyword>
<dbReference type="OrthoDB" id="9787548at2"/>
<feature type="transmembrane region" description="Helical" evidence="1">
    <location>
        <begin position="71"/>
        <end position="92"/>
    </location>
</feature>
<keyword evidence="1" id="KW-1133">Transmembrane helix</keyword>
<sequence length="93" mass="10451">MQKLESYLSSIFISLLLGLSINFIGISPIDALIYTAVFYGITAPILILIVLHMANNKKIMGKFVNRQLSNLLGFSTFSLMFLAIITLLYFQFP</sequence>
<feature type="transmembrane region" description="Helical" evidence="1">
    <location>
        <begin position="7"/>
        <end position="26"/>
    </location>
</feature>
<accession>A0A378JJC4</accession>
<name>A0A378JJC4_9GAMM</name>
<keyword evidence="3" id="KW-1185">Reference proteome</keyword>
<dbReference type="AlphaFoldDB" id="A0A378JJC4"/>
<reference evidence="2 3" key="1">
    <citation type="submission" date="2018-06" db="EMBL/GenBank/DDBJ databases">
        <authorList>
            <consortium name="Pathogen Informatics"/>
            <person name="Doyle S."/>
        </authorList>
    </citation>
    <scope>NUCLEOTIDE SEQUENCE [LARGE SCALE GENOMIC DNA]</scope>
    <source>
        <strain evidence="2 3">NCTC13316</strain>
    </source>
</reference>
<evidence type="ECO:0000313" key="3">
    <source>
        <dbReference type="Proteomes" id="UP000254794"/>
    </source>
</evidence>
<evidence type="ECO:0000313" key="2">
    <source>
        <dbReference type="EMBL" id="STX50319.1"/>
    </source>
</evidence>
<protein>
    <submittedName>
        <fullName evidence="2">Mn2+ and Fe2+ transporters of the NRAMP family</fullName>
    </submittedName>
</protein>
<feature type="transmembrane region" description="Helical" evidence="1">
    <location>
        <begin position="32"/>
        <end position="51"/>
    </location>
</feature>
<keyword evidence="1" id="KW-0812">Transmembrane</keyword>
<dbReference type="Proteomes" id="UP000254794">
    <property type="component" value="Unassembled WGS sequence"/>
</dbReference>
<evidence type="ECO:0000256" key="1">
    <source>
        <dbReference type="SAM" id="Phobius"/>
    </source>
</evidence>
<gene>
    <name evidence="2" type="ORF">NCTC13316_00395</name>
</gene>